<name>A0AAE9BNN3_9CAUD</name>
<dbReference type="GeneID" id="80266388"/>
<sequence length="137" mass="15116">MSYERSEQVVASVELGQGITLQALEVTYTRDGEYHSKYTHNTLEGVSGNDIEALAQLAAVLKNLPEEGALDLDQEGLEDFLKDWAADTAEQAELPFTYTDGFGSTQTYTPASLWEASGSCSEWEESAQEGYDYGWNI</sequence>
<accession>A0AAE9BNN3</accession>
<proteinExistence type="predicted"/>
<evidence type="ECO:0000313" key="2">
    <source>
        <dbReference type="Proteomes" id="UP000828412"/>
    </source>
</evidence>
<dbReference type="RefSeq" id="YP_010766691.1">
    <property type="nucleotide sequence ID" value="NC_073680.1"/>
</dbReference>
<reference evidence="1 2" key="1">
    <citation type="submission" date="2021-08" db="EMBL/GenBank/DDBJ databases">
        <authorList>
            <person name="DeCurzio J.M.K."/>
            <person name="Krukonis G.P."/>
            <person name="Delesalle V.A."/>
        </authorList>
    </citation>
    <scope>NUCLEOTIDE SEQUENCE [LARGE SCALE GENOMIC DNA]</scope>
</reference>
<organism evidence="1 2">
    <name type="scientific">Pseudomonas phage M5.1</name>
    <dbReference type="NCBI Taxonomy" id="2873460"/>
    <lineage>
        <taxon>Viruses</taxon>
        <taxon>Duplodnaviria</taxon>
        <taxon>Heunggongvirae</taxon>
        <taxon>Uroviricota</taxon>
        <taxon>Caudoviricetes</taxon>
        <taxon>Vandenendeviridae</taxon>
        <taxon>Gorskivirinae</taxon>
        <taxon>Kremarvirus</taxon>
        <taxon>Kremarvirus M51</taxon>
    </lineage>
</organism>
<protein>
    <submittedName>
        <fullName evidence="1">Uncharacterized protein</fullName>
    </submittedName>
</protein>
<keyword evidence="2" id="KW-1185">Reference proteome</keyword>
<gene>
    <name evidence="1" type="primary">158</name>
    <name evidence="1" type="ORF">M51_158</name>
</gene>
<dbReference type="KEGG" id="vg:80266388"/>
<dbReference type="Proteomes" id="UP000828412">
    <property type="component" value="Segment"/>
</dbReference>
<dbReference type="EMBL" id="MZ826350">
    <property type="protein sequence ID" value="UAV89739.1"/>
    <property type="molecule type" value="Genomic_DNA"/>
</dbReference>
<evidence type="ECO:0000313" key="1">
    <source>
        <dbReference type="EMBL" id="UAV89739.1"/>
    </source>
</evidence>